<keyword evidence="2 5" id="KW-0812">Transmembrane</keyword>
<comment type="function">
    <text evidence="5">Mechanosensitive channel that participates in the regulation of osmotic pressure changes within the cell, opening in response to stretch forces in the membrane lipid bilayer, without the need for other proteins. Contributes to normal resistance to hypoosmotic shock. Forms an ion channel of 1.0 nanosiemens conductance with a slight preference for anions.</text>
</comment>
<dbReference type="PROSITE" id="PS50042">
    <property type="entry name" value="CNMP_BINDING_3"/>
    <property type="match status" value="1"/>
</dbReference>
<keyword evidence="8" id="KW-1185">Reference proteome</keyword>
<dbReference type="InterPro" id="IPR006685">
    <property type="entry name" value="MscS_channel_2nd"/>
</dbReference>
<evidence type="ECO:0000313" key="8">
    <source>
        <dbReference type="Proteomes" id="UP000255207"/>
    </source>
</evidence>
<name>A0A370LAP2_9HYPH</name>
<dbReference type="Gene3D" id="2.60.120.10">
    <property type="entry name" value="Jelly Rolls"/>
    <property type="match status" value="1"/>
</dbReference>
<proteinExistence type="inferred from homology"/>
<organism evidence="7 8">
    <name type="scientific">Bosea caraganae</name>
    <dbReference type="NCBI Taxonomy" id="2763117"/>
    <lineage>
        <taxon>Bacteria</taxon>
        <taxon>Pseudomonadati</taxon>
        <taxon>Pseudomonadota</taxon>
        <taxon>Alphaproteobacteria</taxon>
        <taxon>Hyphomicrobiales</taxon>
        <taxon>Boseaceae</taxon>
        <taxon>Bosea</taxon>
    </lineage>
</organism>
<evidence type="ECO:0000256" key="1">
    <source>
        <dbReference type="ARBA" id="ARBA00004370"/>
    </source>
</evidence>
<dbReference type="GO" id="GO:0008381">
    <property type="term" value="F:mechanosensitive monoatomic ion channel activity"/>
    <property type="evidence" value="ECO:0007669"/>
    <property type="project" value="InterPro"/>
</dbReference>
<evidence type="ECO:0000256" key="3">
    <source>
        <dbReference type="ARBA" id="ARBA00022989"/>
    </source>
</evidence>
<feature type="transmembrane region" description="Helical" evidence="5">
    <location>
        <begin position="85"/>
        <end position="105"/>
    </location>
</feature>
<keyword evidence="5" id="KW-0406">Ion transport</keyword>
<keyword evidence="5" id="KW-1003">Cell membrane</keyword>
<keyword evidence="3 5" id="KW-1133">Transmembrane helix</keyword>
<dbReference type="InterPro" id="IPR045275">
    <property type="entry name" value="MscS_archaea/bacteria_type"/>
</dbReference>
<dbReference type="Gene3D" id="2.30.30.60">
    <property type="match status" value="1"/>
</dbReference>
<dbReference type="Proteomes" id="UP000255207">
    <property type="component" value="Unassembled WGS sequence"/>
</dbReference>
<reference evidence="8" key="1">
    <citation type="submission" date="2018-07" db="EMBL/GenBank/DDBJ databases">
        <authorList>
            <person name="Safronova V.I."/>
            <person name="Chirak E.R."/>
            <person name="Sazanova A.L."/>
        </authorList>
    </citation>
    <scope>NUCLEOTIDE SEQUENCE [LARGE SCALE GENOMIC DNA]</scope>
    <source>
        <strain evidence="8">RCAM04685</strain>
    </source>
</reference>
<dbReference type="AlphaFoldDB" id="A0A370LAP2"/>
<comment type="caution">
    <text evidence="5">Lacks conserved residue(s) required for the propagation of feature annotation.</text>
</comment>
<dbReference type="CDD" id="cd00038">
    <property type="entry name" value="CAP_ED"/>
    <property type="match status" value="1"/>
</dbReference>
<dbReference type="InterPro" id="IPR018490">
    <property type="entry name" value="cNMP-bd_dom_sf"/>
</dbReference>
<evidence type="ECO:0000256" key="4">
    <source>
        <dbReference type="ARBA" id="ARBA00023136"/>
    </source>
</evidence>
<dbReference type="EMBL" id="QQTP01000001">
    <property type="protein sequence ID" value="RDJ29032.1"/>
    <property type="molecule type" value="Genomic_DNA"/>
</dbReference>
<dbReference type="InterPro" id="IPR014710">
    <property type="entry name" value="RmlC-like_jellyroll"/>
</dbReference>
<accession>A0A370LAP2</accession>
<dbReference type="GO" id="GO:0005886">
    <property type="term" value="C:plasma membrane"/>
    <property type="evidence" value="ECO:0007669"/>
    <property type="project" value="UniProtKB-SubCell"/>
</dbReference>
<dbReference type="Gene3D" id="1.10.287.1260">
    <property type="match status" value="1"/>
</dbReference>
<dbReference type="InterPro" id="IPR010920">
    <property type="entry name" value="LSM_dom_sf"/>
</dbReference>
<sequence>MSVVQSETILQLLADPMVQTGLMAVAGALVTRVALRHHPAKRLFGQVLFFAALTALLLYHGIVPYQAAPPETAALQHVFVGIAKIIWWINAAWALIAFVRVFLIFEKQPREGRLIQDLVVGTIYLGALLSVVAYVFSVPVGTLVATSGVVAIIIGLALQSTLSDVFSGVALNIGRPYAVGDWIVLNDGIEGRVLETNWRATHLLNGANDLVVLPNSSLAKATLTNMSSPERSHGVKLMVSLLPTKPPRVLVEAMRDVLLSCNATLKSPPPAVQIKKLTGTSIDIELSFRVTDISRSGAARNELFDLIYRHALANDLKLVPIADDQAAPATMSSGGTRSEIETSRHRTTPLRLLDAVPLFATLTEDEKEVLAAAMVRRTFRKNEIVVEQGTTLQSLMVLRSGVAVVTRAKARQEIELGRLAPGDFFGEGGLLTGAKEPGTIKALTLVVIYEIAQPSLAPLMQDRPVIAEDLAMIFARRMDNERQRSLPESRAVEPGSVQRLVERMRHIFDIKHAGGDA</sequence>
<keyword evidence="5" id="KW-0997">Cell inner membrane</keyword>
<feature type="transmembrane region" description="Helical" evidence="5">
    <location>
        <begin position="47"/>
        <end position="65"/>
    </location>
</feature>
<dbReference type="InterPro" id="IPR000595">
    <property type="entry name" value="cNMP-bd_dom"/>
</dbReference>
<dbReference type="SUPFAM" id="SSF50182">
    <property type="entry name" value="Sm-like ribonucleoproteins"/>
    <property type="match status" value="1"/>
</dbReference>
<evidence type="ECO:0000313" key="7">
    <source>
        <dbReference type="EMBL" id="RDJ29032.1"/>
    </source>
</evidence>
<protein>
    <recommendedName>
        <fullName evidence="5">Small-conductance mechanosensitive channel</fullName>
    </recommendedName>
</protein>
<dbReference type="SMART" id="SM00100">
    <property type="entry name" value="cNMP"/>
    <property type="match status" value="1"/>
</dbReference>
<dbReference type="SUPFAM" id="SSF51206">
    <property type="entry name" value="cAMP-binding domain-like"/>
    <property type="match status" value="1"/>
</dbReference>
<dbReference type="Pfam" id="PF00027">
    <property type="entry name" value="cNMP_binding"/>
    <property type="match status" value="1"/>
</dbReference>
<comment type="subunit">
    <text evidence="5">Homoheptamer.</text>
</comment>
<dbReference type="Pfam" id="PF00924">
    <property type="entry name" value="MS_channel_2nd"/>
    <property type="match status" value="1"/>
</dbReference>
<comment type="subcellular location">
    <subcellularLocation>
        <location evidence="5">Cell inner membrane</location>
        <topology evidence="5">Multi-pass membrane protein</topology>
    </subcellularLocation>
    <subcellularLocation>
        <location evidence="1">Membrane</location>
    </subcellularLocation>
</comment>
<keyword evidence="5" id="KW-0407">Ion channel</keyword>
<gene>
    <name evidence="7" type="ORF">DWE98_00125</name>
</gene>
<dbReference type="PANTHER" id="PTHR30221:SF1">
    <property type="entry name" value="SMALL-CONDUCTANCE MECHANOSENSITIVE CHANNEL"/>
    <property type="match status" value="1"/>
</dbReference>
<dbReference type="InterPro" id="IPR023408">
    <property type="entry name" value="MscS_beta-dom_sf"/>
</dbReference>
<comment type="caution">
    <text evidence="7">The sequence shown here is derived from an EMBL/GenBank/DDBJ whole genome shotgun (WGS) entry which is preliminary data.</text>
</comment>
<feature type="domain" description="Cyclic nucleotide-binding" evidence="6">
    <location>
        <begin position="358"/>
        <end position="477"/>
    </location>
</feature>
<dbReference type="InterPro" id="IPR016846">
    <property type="entry name" value="cNMP-bd_ion_channel"/>
</dbReference>
<keyword evidence="5" id="KW-0813">Transport</keyword>
<dbReference type="OrthoDB" id="9775207at2"/>
<dbReference type="PANTHER" id="PTHR30221">
    <property type="entry name" value="SMALL-CONDUCTANCE MECHANOSENSITIVE CHANNEL"/>
    <property type="match status" value="1"/>
</dbReference>
<feature type="transmembrane region" description="Helical" evidence="5">
    <location>
        <begin position="117"/>
        <end position="136"/>
    </location>
</feature>
<evidence type="ECO:0000259" key="6">
    <source>
        <dbReference type="PROSITE" id="PS50042"/>
    </source>
</evidence>
<evidence type="ECO:0000256" key="5">
    <source>
        <dbReference type="RuleBase" id="RU369025"/>
    </source>
</evidence>
<dbReference type="PIRSF" id="PIRSF026673">
    <property type="entry name" value="UCP026673_ion_chan"/>
    <property type="match status" value="1"/>
</dbReference>
<comment type="similarity">
    <text evidence="5">Belongs to the MscS (TC 1.A.23) family.</text>
</comment>
<evidence type="ECO:0000256" key="2">
    <source>
        <dbReference type="ARBA" id="ARBA00022692"/>
    </source>
</evidence>
<keyword evidence="4 5" id="KW-0472">Membrane</keyword>